<evidence type="ECO:0000313" key="2">
    <source>
        <dbReference type="Proteomes" id="UP000597444"/>
    </source>
</evidence>
<comment type="caution">
    <text evidence="1">The sequence shown here is derived from an EMBL/GenBank/DDBJ whole genome shotgun (WGS) entry which is preliminary data.</text>
</comment>
<organism evidence="1 2">
    <name type="scientific">Reticulibacter mediterranei</name>
    <dbReference type="NCBI Taxonomy" id="2778369"/>
    <lineage>
        <taxon>Bacteria</taxon>
        <taxon>Bacillati</taxon>
        <taxon>Chloroflexota</taxon>
        <taxon>Ktedonobacteria</taxon>
        <taxon>Ktedonobacterales</taxon>
        <taxon>Reticulibacteraceae</taxon>
        <taxon>Reticulibacter</taxon>
    </lineage>
</organism>
<accession>A0A8J3N5J4</accession>
<proteinExistence type="predicted"/>
<dbReference type="AlphaFoldDB" id="A0A8J3N5J4"/>
<gene>
    <name evidence="1" type="ORF">KSF_094000</name>
</gene>
<keyword evidence="2" id="KW-1185">Reference proteome</keyword>
<evidence type="ECO:0000313" key="1">
    <source>
        <dbReference type="EMBL" id="GHO99352.1"/>
    </source>
</evidence>
<sequence length="105" mass="12302">MSEQQPAPNKPTYRELWYDVGGTLLDIWEDTTQLDAESLCGLWNHLPVPRYMAERAINEYNQFFKTNYTLDQVNIPTLEALGYGRQFHVHEGEGTLRVSWVWVKL</sequence>
<dbReference type="Proteomes" id="UP000597444">
    <property type="component" value="Unassembled WGS sequence"/>
</dbReference>
<dbReference type="EMBL" id="BNJK01000002">
    <property type="protein sequence ID" value="GHO99352.1"/>
    <property type="molecule type" value="Genomic_DNA"/>
</dbReference>
<reference evidence="1" key="1">
    <citation type="submission" date="2020-10" db="EMBL/GenBank/DDBJ databases">
        <title>Taxonomic study of unclassified bacteria belonging to the class Ktedonobacteria.</title>
        <authorList>
            <person name="Yabe S."/>
            <person name="Wang C.M."/>
            <person name="Zheng Y."/>
            <person name="Sakai Y."/>
            <person name="Cavaletti L."/>
            <person name="Monciardini P."/>
            <person name="Donadio S."/>
        </authorList>
    </citation>
    <scope>NUCLEOTIDE SEQUENCE</scope>
    <source>
        <strain evidence="1">ID150040</strain>
    </source>
</reference>
<protein>
    <submittedName>
        <fullName evidence="1">Uncharacterized protein</fullName>
    </submittedName>
</protein>
<dbReference type="RefSeq" id="WP_220209998.1">
    <property type="nucleotide sequence ID" value="NZ_BNJK01000002.1"/>
</dbReference>
<name>A0A8J3N5J4_9CHLR</name>